<protein>
    <submittedName>
        <fullName evidence="2">Glycoside hydrolase family 15 protein</fullName>
    </submittedName>
</protein>
<dbReference type="GO" id="GO:0016787">
    <property type="term" value="F:hydrolase activity"/>
    <property type="evidence" value="ECO:0007669"/>
    <property type="project" value="UniProtKB-KW"/>
</dbReference>
<evidence type="ECO:0000259" key="1">
    <source>
        <dbReference type="Pfam" id="PF21818"/>
    </source>
</evidence>
<evidence type="ECO:0000313" key="3">
    <source>
        <dbReference type="Proteomes" id="UP001596417"/>
    </source>
</evidence>
<evidence type="ECO:0000313" key="2">
    <source>
        <dbReference type="EMBL" id="MFC7193072.1"/>
    </source>
</evidence>
<dbReference type="AlphaFoldDB" id="A0ABD5YW20"/>
<sequence length="142" mass="16404">MSLEIGLVSCVKTKQNESAVPKNLYISDYFSKMRTFAEDHHDDWYILSAKHGLLDPDGPEIEPYDDTLRNASVGEKRAWAQNVYQQMRDDGFFTLETTLVIHAGKDYYSEFLPYLEDDEVEVKIPTEGMGIGERKAWYKARN</sequence>
<dbReference type="EMBL" id="JBHTAX010000006">
    <property type="protein sequence ID" value="MFC7193072.1"/>
    <property type="molecule type" value="Genomic_DNA"/>
</dbReference>
<keyword evidence="2" id="KW-0378">Hydrolase</keyword>
<gene>
    <name evidence="2" type="ORF">ACFQL7_27055</name>
</gene>
<name>A0ABD5YW20_9EURY</name>
<proteinExistence type="predicted"/>
<dbReference type="Pfam" id="PF21818">
    <property type="entry name" value="DUF6884"/>
    <property type="match status" value="1"/>
</dbReference>
<dbReference type="RefSeq" id="WP_264556785.1">
    <property type="nucleotide sequence ID" value="NZ_CP109982.1"/>
</dbReference>
<keyword evidence="3" id="KW-1185">Reference proteome</keyword>
<organism evidence="2 3">
    <name type="scientific">Halocatena marina</name>
    <dbReference type="NCBI Taxonomy" id="2934937"/>
    <lineage>
        <taxon>Archaea</taxon>
        <taxon>Methanobacteriati</taxon>
        <taxon>Methanobacteriota</taxon>
        <taxon>Stenosarchaea group</taxon>
        <taxon>Halobacteria</taxon>
        <taxon>Halobacteriales</taxon>
        <taxon>Natronomonadaceae</taxon>
        <taxon>Halocatena</taxon>
    </lineage>
</organism>
<dbReference type="Proteomes" id="UP001596417">
    <property type="component" value="Unassembled WGS sequence"/>
</dbReference>
<dbReference type="InterPro" id="IPR049251">
    <property type="entry name" value="DUF6884"/>
</dbReference>
<accession>A0ABD5YW20</accession>
<feature type="domain" description="DUF6884" evidence="1">
    <location>
        <begin position="5"/>
        <end position="139"/>
    </location>
</feature>
<comment type="caution">
    <text evidence="2">The sequence shown here is derived from an EMBL/GenBank/DDBJ whole genome shotgun (WGS) entry which is preliminary data.</text>
</comment>
<reference evidence="2 3" key="1">
    <citation type="journal article" date="2019" name="Int. J. Syst. Evol. Microbiol.">
        <title>The Global Catalogue of Microorganisms (GCM) 10K type strain sequencing project: providing services to taxonomists for standard genome sequencing and annotation.</title>
        <authorList>
            <consortium name="The Broad Institute Genomics Platform"/>
            <consortium name="The Broad Institute Genome Sequencing Center for Infectious Disease"/>
            <person name="Wu L."/>
            <person name="Ma J."/>
        </authorList>
    </citation>
    <scope>NUCLEOTIDE SEQUENCE [LARGE SCALE GENOMIC DNA]</scope>
    <source>
        <strain evidence="2 3">RDMS1</strain>
    </source>
</reference>
<dbReference type="GeneID" id="76202679"/>